<evidence type="ECO:0000259" key="7">
    <source>
        <dbReference type="Pfam" id="PF04052"/>
    </source>
</evidence>
<dbReference type="Proteomes" id="UP000190092">
    <property type="component" value="Unassembled WGS sequence"/>
</dbReference>
<feature type="domain" description="TolB N-terminal" evidence="7">
    <location>
        <begin position="34"/>
        <end position="134"/>
    </location>
</feature>
<dbReference type="AlphaFoldDB" id="A0A1T4K614"/>
<proteinExistence type="inferred from homology"/>
<evidence type="ECO:0000256" key="3">
    <source>
        <dbReference type="ARBA" id="ARBA00022729"/>
    </source>
</evidence>
<dbReference type="InterPro" id="IPR007195">
    <property type="entry name" value="TolB_N"/>
</dbReference>
<evidence type="ECO:0000313" key="9">
    <source>
        <dbReference type="Proteomes" id="UP000190092"/>
    </source>
</evidence>
<comment type="subcellular location">
    <subcellularLocation>
        <location evidence="1 5">Periplasm</location>
    </subcellularLocation>
</comment>
<dbReference type="NCBIfam" id="TIGR02800">
    <property type="entry name" value="propeller_TolB"/>
    <property type="match status" value="1"/>
</dbReference>
<dbReference type="EMBL" id="FUWJ01000001">
    <property type="protein sequence ID" value="SJZ37777.1"/>
    <property type="molecule type" value="Genomic_DNA"/>
</dbReference>
<keyword evidence="4 5" id="KW-0574">Periplasm</keyword>
<feature type="chain" id="PRO_5010592673" description="Tol-Pal system protein TolB" evidence="5">
    <location>
        <begin position="33"/>
        <end position="441"/>
    </location>
</feature>
<dbReference type="SUPFAM" id="SSF52964">
    <property type="entry name" value="TolB, N-terminal domain"/>
    <property type="match status" value="1"/>
</dbReference>
<dbReference type="GO" id="GO:0042597">
    <property type="term" value="C:periplasmic space"/>
    <property type="evidence" value="ECO:0007669"/>
    <property type="project" value="UniProtKB-SubCell"/>
</dbReference>
<reference evidence="9" key="1">
    <citation type="submission" date="2017-02" db="EMBL/GenBank/DDBJ databases">
        <authorList>
            <person name="Varghese N."/>
            <person name="Submissions S."/>
        </authorList>
    </citation>
    <scope>NUCLEOTIDE SEQUENCE [LARGE SCALE GENOMIC DNA]</scope>
    <source>
        <strain evidence="9">ATCC 27094</strain>
    </source>
</reference>
<protein>
    <recommendedName>
        <fullName evidence="5">Tol-Pal system protein TolB</fullName>
    </recommendedName>
</protein>
<dbReference type="InterPro" id="IPR011659">
    <property type="entry name" value="WD40"/>
</dbReference>
<keyword evidence="9" id="KW-1185">Reference proteome</keyword>
<dbReference type="Pfam" id="PF04052">
    <property type="entry name" value="TolB_N"/>
    <property type="match status" value="1"/>
</dbReference>
<evidence type="ECO:0000256" key="4">
    <source>
        <dbReference type="ARBA" id="ARBA00022764"/>
    </source>
</evidence>
<dbReference type="Pfam" id="PF07676">
    <property type="entry name" value="PD40"/>
    <property type="match status" value="3"/>
</dbReference>
<dbReference type="InterPro" id="IPR014167">
    <property type="entry name" value="Tol-Pal_TolB"/>
</dbReference>
<dbReference type="PANTHER" id="PTHR36842">
    <property type="entry name" value="PROTEIN TOLB HOMOLOG"/>
    <property type="match status" value="1"/>
</dbReference>
<feature type="signal peptide" evidence="5">
    <location>
        <begin position="1"/>
        <end position="32"/>
    </location>
</feature>
<dbReference type="Gene3D" id="2.120.10.30">
    <property type="entry name" value="TolB, C-terminal domain"/>
    <property type="match status" value="1"/>
</dbReference>
<dbReference type="HAMAP" id="MF_00671">
    <property type="entry name" value="TolB"/>
    <property type="match status" value="1"/>
</dbReference>
<dbReference type="GO" id="GO:0051301">
    <property type="term" value="P:cell division"/>
    <property type="evidence" value="ECO:0007669"/>
    <property type="project" value="UniProtKB-UniRule"/>
</dbReference>
<dbReference type="GO" id="GO:0017038">
    <property type="term" value="P:protein import"/>
    <property type="evidence" value="ECO:0007669"/>
    <property type="project" value="InterPro"/>
</dbReference>
<keyword evidence="5" id="KW-0132">Cell division</keyword>
<evidence type="ECO:0000313" key="8">
    <source>
        <dbReference type="EMBL" id="SJZ37777.1"/>
    </source>
</evidence>
<organism evidence="8 9">
    <name type="scientific">Enhydrobacter aerosaccus</name>
    <dbReference type="NCBI Taxonomy" id="225324"/>
    <lineage>
        <taxon>Bacteria</taxon>
        <taxon>Pseudomonadati</taxon>
        <taxon>Pseudomonadota</taxon>
        <taxon>Alphaproteobacteria</taxon>
        <taxon>Hyphomicrobiales</taxon>
        <taxon>Enhydrobacter</taxon>
    </lineage>
</organism>
<dbReference type="Gene3D" id="3.40.50.10070">
    <property type="entry name" value="TolB, N-terminal domain"/>
    <property type="match status" value="1"/>
</dbReference>
<dbReference type="SUPFAM" id="SSF69304">
    <property type="entry name" value="Tricorn protease N-terminal domain"/>
    <property type="match status" value="1"/>
</dbReference>
<sequence length="441" mass="48459" precursor="true">MMMRFDMMHLRRHLRTMLCAAALAALAMPAHAQLTIDMTKPSFEPVPIAIVDFSGEAVGAQIAEVIRNDLQNCGLFRSISPSSFIERNVNANAAPRFPDWRSIGAQGLVVGQMSRIGGNIKVDFRLWDVVVGQQATGLSFTSQPNNWRRLGHIIADAIYKRVTGEEGYFDTRIAYVAETGPVTTRVKRIAIMDQDGANNRYITDGRTLAVTPRFSPTLQEIVYMAYSEGNSPPKVYLQNVDSGRRELLGNFPGMSFAPRFSPDGTKVAMSLSRDGNTDLYEMDLRGQTLRRLTNTPGIDTSPSYSPDGTQIVFNSDRGGTQQLYVMGANGGGERRISFGDGRYATPVWSPRGDFIAFTKIMGGTFGIGVMRPDGSGERLLTSGFLVEGPTWAPNGRVLAYFQQQRGGSVNLQQIDITGRFQRQIPTPTDASDPAWSPLIPQ</sequence>
<dbReference type="STRING" id="225324.SAMN02745126_00739"/>
<comment type="function">
    <text evidence="5">Part of the Tol-Pal system, which plays a role in outer membrane invagination during cell division and is important for maintaining outer membrane integrity.</text>
</comment>
<evidence type="ECO:0000256" key="5">
    <source>
        <dbReference type="HAMAP-Rule" id="MF_00671"/>
    </source>
</evidence>
<comment type="subunit">
    <text evidence="5">The Tol-Pal system is composed of five core proteins: the inner membrane proteins TolA, TolQ and TolR, the periplasmic protein TolB and the outer membrane protein Pal. They form a network linking the inner and outer membranes and the peptidoglycan layer.</text>
</comment>
<keyword evidence="5" id="KW-0131">Cell cycle</keyword>
<evidence type="ECO:0000256" key="1">
    <source>
        <dbReference type="ARBA" id="ARBA00004418"/>
    </source>
</evidence>
<accession>A0A1T4K614</accession>
<evidence type="ECO:0000256" key="2">
    <source>
        <dbReference type="ARBA" id="ARBA00009820"/>
    </source>
</evidence>
<dbReference type="PANTHER" id="PTHR36842:SF1">
    <property type="entry name" value="PROTEIN TOLB"/>
    <property type="match status" value="1"/>
</dbReference>
<evidence type="ECO:0000256" key="6">
    <source>
        <dbReference type="SAM" id="MobiDB-lite"/>
    </source>
</evidence>
<name>A0A1T4K614_9HYPH</name>
<gene>
    <name evidence="5" type="primary">tolB</name>
    <name evidence="8" type="ORF">SAMN02745126_00739</name>
</gene>
<keyword evidence="3 5" id="KW-0732">Signal</keyword>
<feature type="region of interest" description="Disordered" evidence="6">
    <location>
        <begin position="421"/>
        <end position="441"/>
    </location>
</feature>
<comment type="similarity">
    <text evidence="2 5">Belongs to the TolB family.</text>
</comment>
<dbReference type="InterPro" id="IPR011042">
    <property type="entry name" value="6-blade_b-propeller_TolB-like"/>
</dbReference>